<evidence type="ECO:0000313" key="2">
    <source>
        <dbReference type="EMBL" id="TQJ09851.1"/>
    </source>
</evidence>
<feature type="region of interest" description="Disordered" evidence="1">
    <location>
        <begin position="1"/>
        <end position="76"/>
    </location>
</feature>
<dbReference type="EMBL" id="VFMN01000001">
    <property type="protein sequence ID" value="TQJ09851.1"/>
    <property type="molecule type" value="Genomic_DNA"/>
</dbReference>
<gene>
    <name evidence="2" type="ORF">FB458_2967</name>
</gene>
<sequence>MTSTSLPYGGLLRRGDVPRPQQFGSGRDVEVSFPQQSGSGRDVDVPSPQQSGQVRAVTGGSVLHGKLIQRSVRRQT</sequence>
<evidence type="ECO:0000256" key="1">
    <source>
        <dbReference type="SAM" id="MobiDB-lite"/>
    </source>
</evidence>
<dbReference type="AlphaFoldDB" id="A0A542E3D1"/>
<organism evidence="2 3">
    <name type="scientific">Lapillicoccus jejuensis</name>
    <dbReference type="NCBI Taxonomy" id="402171"/>
    <lineage>
        <taxon>Bacteria</taxon>
        <taxon>Bacillati</taxon>
        <taxon>Actinomycetota</taxon>
        <taxon>Actinomycetes</taxon>
        <taxon>Micrococcales</taxon>
        <taxon>Intrasporangiaceae</taxon>
        <taxon>Lapillicoccus</taxon>
    </lineage>
</organism>
<proteinExistence type="predicted"/>
<accession>A0A542E3D1</accession>
<dbReference type="Proteomes" id="UP000317893">
    <property type="component" value="Unassembled WGS sequence"/>
</dbReference>
<comment type="caution">
    <text evidence="2">The sequence shown here is derived from an EMBL/GenBank/DDBJ whole genome shotgun (WGS) entry which is preliminary data.</text>
</comment>
<keyword evidence="3" id="KW-1185">Reference proteome</keyword>
<protein>
    <submittedName>
        <fullName evidence="2">Uncharacterized protein</fullName>
    </submittedName>
</protein>
<reference evidence="2 3" key="1">
    <citation type="submission" date="2019-06" db="EMBL/GenBank/DDBJ databases">
        <title>Sequencing the genomes of 1000 actinobacteria strains.</title>
        <authorList>
            <person name="Klenk H.-P."/>
        </authorList>
    </citation>
    <scope>NUCLEOTIDE SEQUENCE [LARGE SCALE GENOMIC DNA]</scope>
    <source>
        <strain evidence="2 3">DSM 18607</strain>
    </source>
</reference>
<name>A0A542E3D1_9MICO</name>
<evidence type="ECO:0000313" key="3">
    <source>
        <dbReference type="Proteomes" id="UP000317893"/>
    </source>
</evidence>